<keyword evidence="2" id="KW-1185">Reference proteome</keyword>
<dbReference type="AlphaFoldDB" id="A0A371DZA7"/>
<dbReference type="Proteomes" id="UP000257109">
    <property type="component" value="Unassembled WGS sequence"/>
</dbReference>
<gene>
    <name evidence="1" type="ORF">CR513_62913</name>
</gene>
<sequence length="67" mass="7570">MSVTTLSSRVGFGHQMAELVSTCPISAHLVQRHDLGCDTMHQQMDEEVEEILQDVGEVDDTRSLNRW</sequence>
<evidence type="ECO:0000313" key="1">
    <source>
        <dbReference type="EMBL" id="RDX57818.1"/>
    </source>
</evidence>
<accession>A0A371DZA7</accession>
<organism evidence="1 2">
    <name type="scientific">Mucuna pruriens</name>
    <name type="common">Velvet bean</name>
    <name type="synonym">Dolichos pruriens</name>
    <dbReference type="NCBI Taxonomy" id="157652"/>
    <lineage>
        <taxon>Eukaryota</taxon>
        <taxon>Viridiplantae</taxon>
        <taxon>Streptophyta</taxon>
        <taxon>Embryophyta</taxon>
        <taxon>Tracheophyta</taxon>
        <taxon>Spermatophyta</taxon>
        <taxon>Magnoliopsida</taxon>
        <taxon>eudicotyledons</taxon>
        <taxon>Gunneridae</taxon>
        <taxon>Pentapetalae</taxon>
        <taxon>rosids</taxon>
        <taxon>fabids</taxon>
        <taxon>Fabales</taxon>
        <taxon>Fabaceae</taxon>
        <taxon>Papilionoideae</taxon>
        <taxon>50 kb inversion clade</taxon>
        <taxon>NPAAA clade</taxon>
        <taxon>indigoferoid/millettioid clade</taxon>
        <taxon>Phaseoleae</taxon>
        <taxon>Mucuna</taxon>
    </lineage>
</organism>
<proteinExistence type="predicted"/>
<name>A0A371DZA7_MUCPR</name>
<dbReference type="EMBL" id="QJKJ01018159">
    <property type="protein sequence ID" value="RDX57818.1"/>
    <property type="molecule type" value="Genomic_DNA"/>
</dbReference>
<feature type="non-terminal residue" evidence="1">
    <location>
        <position position="1"/>
    </location>
</feature>
<reference evidence="1" key="1">
    <citation type="submission" date="2018-05" db="EMBL/GenBank/DDBJ databases">
        <title>Draft genome of Mucuna pruriens seed.</title>
        <authorList>
            <person name="Nnadi N.E."/>
            <person name="Vos R."/>
            <person name="Hasami M.H."/>
            <person name="Devisetty U.K."/>
            <person name="Aguiy J.C."/>
        </authorList>
    </citation>
    <scope>NUCLEOTIDE SEQUENCE [LARGE SCALE GENOMIC DNA]</scope>
    <source>
        <strain evidence="1">JCA_2017</strain>
    </source>
</reference>
<protein>
    <submittedName>
        <fullName evidence="1">Uncharacterized protein</fullName>
    </submittedName>
</protein>
<evidence type="ECO:0000313" key="2">
    <source>
        <dbReference type="Proteomes" id="UP000257109"/>
    </source>
</evidence>
<comment type="caution">
    <text evidence="1">The sequence shown here is derived from an EMBL/GenBank/DDBJ whole genome shotgun (WGS) entry which is preliminary data.</text>
</comment>